<evidence type="ECO:0000313" key="2">
    <source>
        <dbReference type="Proteomes" id="UP000095392"/>
    </source>
</evidence>
<sequence length="43" mass="4751">MSHDSDNNGGNQAGSFCSFLILTNACHHLVLEKSELFDARDQK</sequence>
<accession>A0AB36FVS3</accession>
<comment type="caution">
    <text evidence="1">The sequence shown here is derived from an EMBL/GenBank/DDBJ whole genome shotgun (WGS) entry which is preliminary data.</text>
</comment>
<evidence type="ECO:0000313" key="1">
    <source>
        <dbReference type="EMBL" id="OES32533.1"/>
    </source>
</evidence>
<organism evidence="1 2">
    <name type="scientific">Alteromonas macleodii</name>
    <name type="common">Pseudoalteromonas macleodii</name>
    <dbReference type="NCBI Taxonomy" id="28108"/>
    <lineage>
        <taxon>Bacteria</taxon>
        <taxon>Pseudomonadati</taxon>
        <taxon>Pseudomonadota</taxon>
        <taxon>Gammaproteobacteria</taxon>
        <taxon>Alteromonadales</taxon>
        <taxon>Alteromonadaceae</taxon>
        <taxon>Alteromonas/Salinimonas group</taxon>
        <taxon>Alteromonas</taxon>
    </lineage>
</organism>
<gene>
    <name evidence="1" type="ORF">BFV95_1965</name>
</gene>
<proteinExistence type="predicted"/>
<keyword evidence="2" id="KW-1185">Reference proteome</keyword>
<dbReference type="AlphaFoldDB" id="A0AB36FVS3"/>
<dbReference type="Proteomes" id="UP000095392">
    <property type="component" value="Unassembled WGS sequence"/>
</dbReference>
<protein>
    <submittedName>
        <fullName evidence="1">Uncharacterized protein</fullName>
    </submittedName>
</protein>
<reference evidence="1 2" key="1">
    <citation type="submission" date="2016-09" db="EMBL/GenBank/DDBJ databases">
        <title>Draft Genome Sequence of four Alteromonas macleodii strains isolated from copper coupons and grown long-term at elevated copper levels.</title>
        <authorList>
            <person name="Cusick K."/>
            <person name="Dale J."/>
            <person name="Little B."/>
            <person name="Biffinger J."/>
        </authorList>
    </citation>
    <scope>NUCLEOTIDE SEQUENCE [LARGE SCALE GENOMIC DNA]</scope>
    <source>
        <strain evidence="1 2">KCP01</strain>
    </source>
</reference>
<name>A0AB36FVS3_ALTMA</name>
<dbReference type="EMBL" id="MIPY01000011">
    <property type="protein sequence ID" value="OES32533.1"/>
    <property type="molecule type" value="Genomic_DNA"/>
</dbReference>